<dbReference type="GO" id="GO:0070681">
    <property type="term" value="P:glutaminyl-tRNAGln biosynthesis via transamidation"/>
    <property type="evidence" value="ECO:0007669"/>
    <property type="project" value="UniProtKB-UniRule"/>
</dbReference>
<dbReference type="InterPro" id="IPR023631">
    <property type="entry name" value="Amidase_dom"/>
</dbReference>
<feature type="active site" description="Charge relay system" evidence="7">
    <location>
        <position position="186"/>
    </location>
</feature>
<evidence type="ECO:0000256" key="3">
    <source>
        <dbReference type="ARBA" id="ARBA00022741"/>
    </source>
</evidence>
<evidence type="ECO:0000256" key="5">
    <source>
        <dbReference type="ARBA" id="ARBA00022917"/>
    </source>
</evidence>
<dbReference type="Pfam" id="PF01425">
    <property type="entry name" value="Amidase"/>
    <property type="match status" value="1"/>
</dbReference>
<dbReference type="GO" id="GO:0050567">
    <property type="term" value="F:glutaminyl-tRNA synthase (glutamine-hydrolyzing) activity"/>
    <property type="evidence" value="ECO:0007669"/>
    <property type="project" value="UniProtKB-UniRule"/>
</dbReference>
<dbReference type="Proteomes" id="UP000660262">
    <property type="component" value="Unassembled WGS sequence"/>
</dbReference>
<evidence type="ECO:0000256" key="2">
    <source>
        <dbReference type="ARBA" id="ARBA00022598"/>
    </source>
</evidence>
<evidence type="ECO:0000259" key="8">
    <source>
        <dbReference type="Pfam" id="PF01425"/>
    </source>
</evidence>
<keyword evidence="2 7" id="KW-0436">Ligase</keyword>
<keyword evidence="3 7" id="KW-0547">Nucleotide-binding</keyword>
<keyword evidence="5 7" id="KW-0648">Protein biosynthesis</keyword>
<sequence>MTSVARSALRLNAKDGKPARWGRTRSRTLVNALPSPTSALESASQVTAAKVTSVQLTQQALDAIAEHEDLGAFLHVNADVAINHARQIDERSESDDSAEDRPLLGVPIAVKDNLCTSDMPTTAGSKVLENYTPPYDATAVQNLRKAGAVIVGKTNLDEFGMGSTNEASAYHVVRNPWATDRVPGGSSGGSAAAVAANLVAAAIGTDTGGSIRQPASFCGIVGFKPTYGLVSRYGLISYASSLDTVGCLARSVDDAEAVLMAMAGGDASDATSSYHRDDANNTGGGDMESTRFALVGAALGEGVDSGVSAAVRAAAATLESLGATCDGDVDVPNFEDALPAYYAIACSEASSNLSRFDGARYGPRASVEKGASLQSMYDETRGSNLGEEVKRRILMGTYALSSGYYDACYKRAQQVRTLVRRGLDEALEGRTCLLLPAAPTVAYKLGEKTDDPLAMYAGDLMTVPASLAGLPAVVIPCGMADAGDGTMMPVGLQLIGKSFSERELARVAKALEKAIAFKGL</sequence>
<keyword evidence="7" id="KW-0934">Plastid</keyword>
<dbReference type="GO" id="GO:0005524">
    <property type="term" value="F:ATP binding"/>
    <property type="evidence" value="ECO:0007669"/>
    <property type="project" value="UniProtKB-KW"/>
</dbReference>
<dbReference type="GO" id="GO:0009570">
    <property type="term" value="C:chloroplast stroma"/>
    <property type="evidence" value="ECO:0007669"/>
    <property type="project" value="UniProtKB-SubCell"/>
</dbReference>
<dbReference type="GO" id="GO:0032543">
    <property type="term" value="P:mitochondrial translation"/>
    <property type="evidence" value="ECO:0007669"/>
    <property type="project" value="UniProtKB-UniRule"/>
</dbReference>
<dbReference type="InterPro" id="IPR000120">
    <property type="entry name" value="Amidase"/>
</dbReference>
<dbReference type="HAMAP" id="MF_00120">
    <property type="entry name" value="GatA"/>
    <property type="match status" value="1"/>
</dbReference>
<dbReference type="PROSITE" id="PS00571">
    <property type="entry name" value="AMIDASES"/>
    <property type="match status" value="1"/>
</dbReference>
<dbReference type="EMBL" id="BNJQ01000023">
    <property type="protein sequence ID" value="GHP09164.1"/>
    <property type="molecule type" value="Genomic_DNA"/>
</dbReference>
<comment type="caution">
    <text evidence="9">The sequence shown here is derived from an EMBL/GenBank/DDBJ whole genome shotgun (WGS) entry which is preliminary data.</text>
</comment>
<comment type="subcellular location">
    <subcellularLocation>
        <location evidence="7">Mitochondrion</location>
    </subcellularLocation>
    <subcellularLocation>
        <location evidence="7">Plastid</location>
        <location evidence="7">Chloroplast stroma</location>
    </subcellularLocation>
</comment>
<comment type="miscellaneous">
    <text evidence="7">This protein may be expected to contain an N-terminal transit peptide but none has been predicted.</text>
</comment>
<comment type="similarity">
    <text evidence="1 7">Belongs to the amidase family. GatA subfamily.</text>
</comment>
<evidence type="ECO:0000313" key="9">
    <source>
        <dbReference type="EMBL" id="GHP09164.1"/>
    </source>
</evidence>
<dbReference type="GO" id="GO:0030956">
    <property type="term" value="C:glutamyl-tRNA(Gln) amidotransferase complex"/>
    <property type="evidence" value="ECO:0007669"/>
    <property type="project" value="UniProtKB-UniRule"/>
</dbReference>
<dbReference type="PANTHER" id="PTHR11895:SF7">
    <property type="entry name" value="GLUTAMYL-TRNA(GLN) AMIDOTRANSFERASE SUBUNIT A, MITOCHONDRIAL"/>
    <property type="match status" value="1"/>
</dbReference>
<dbReference type="EC" id="6.3.5.7" evidence="7"/>
<dbReference type="OrthoDB" id="421993at2759"/>
<evidence type="ECO:0000256" key="7">
    <source>
        <dbReference type="HAMAP-Rule" id="MF_03150"/>
    </source>
</evidence>
<protein>
    <recommendedName>
        <fullName evidence="7">Glutamyl-tRNA(Gln) amidotransferase subunit A, chloroplastic/mitochondrial</fullName>
        <shortName evidence="7">Glu-AdT subunit A</shortName>
        <ecNumber evidence="7">6.3.5.7</ecNumber>
    </recommendedName>
</protein>
<keyword evidence="7" id="KW-0150">Chloroplast</keyword>
<reference evidence="9" key="1">
    <citation type="submission" date="2020-10" db="EMBL/GenBank/DDBJ databases">
        <title>Unveiling of a novel bifunctional photoreceptor, Dualchrome1, isolated from a cosmopolitan green alga.</title>
        <authorList>
            <person name="Suzuki S."/>
            <person name="Kawachi M."/>
        </authorList>
    </citation>
    <scope>NUCLEOTIDE SEQUENCE</scope>
    <source>
        <strain evidence="9">NIES 2893</strain>
    </source>
</reference>
<dbReference type="SUPFAM" id="SSF75304">
    <property type="entry name" value="Amidase signature (AS) enzymes"/>
    <property type="match status" value="1"/>
</dbReference>
<keyword evidence="10" id="KW-1185">Reference proteome</keyword>
<dbReference type="PANTHER" id="PTHR11895">
    <property type="entry name" value="TRANSAMIDASE"/>
    <property type="match status" value="1"/>
</dbReference>
<dbReference type="NCBIfam" id="TIGR00132">
    <property type="entry name" value="gatA"/>
    <property type="match status" value="1"/>
</dbReference>
<organism evidence="9 10">
    <name type="scientific">Pycnococcus provasolii</name>
    <dbReference type="NCBI Taxonomy" id="41880"/>
    <lineage>
        <taxon>Eukaryota</taxon>
        <taxon>Viridiplantae</taxon>
        <taxon>Chlorophyta</taxon>
        <taxon>Pseudoscourfieldiophyceae</taxon>
        <taxon>Pseudoscourfieldiales</taxon>
        <taxon>Pycnococcaceae</taxon>
        <taxon>Pycnococcus</taxon>
    </lineage>
</organism>
<evidence type="ECO:0000256" key="6">
    <source>
        <dbReference type="ARBA" id="ARBA00047407"/>
    </source>
</evidence>
<feature type="active site" description="Acyl-ester intermediate" evidence="7">
    <location>
        <position position="210"/>
    </location>
</feature>
<evidence type="ECO:0000313" key="10">
    <source>
        <dbReference type="Proteomes" id="UP000660262"/>
    </source>
</evidence>
<keyword evidence="7" id="KW-0496">Mitochondrion</keyword>
<evidence type="ECO:0000256" key="1">
    <source>
        <dbReference type="ARBA" id="ARBA00008069"/>
    </source>
</evidence>
<feature type="active site" description="Charge relay system" evidence="7">
    <location>
        <position position="111"/>
    </location>
</feature>
<dbReference type="InterPro" id="IPR020556">
    <property type="entry name" value="Amidase_CS"/>
</dbReference>
<dbReference type="Gene3D" id="3.90.1300.10">
    <property type="entry name" value="Amidase signature (AS) domain"/>
    <property type="match status" value="1"/>
</dbReference>
<dbReference type="InterPro" id="IPR004412">
    <property type="entry name" value="GatA"/>
</dbReference>
<proteinExistence type="inferred from homology"/>
<evidence type="ECO:0000256" key="4">
    <source>
        <dbReference type="ARBA" id="ARBA00022840"/>
    </source>
</evidence>
<comment type="function">
    <text evidence="7">Allows the formation of correctly charged Gln-tRNA(Gln) through the transamidation of misacylated Glu-tRNA(Gln) in chloroplasts and mitochondria. The reaction takes place in the presence of glutamine and ATP through an activated gamma-phospho-Glu-tRNA(Gln).</text>
</comment>
<comment type="subunit">
    <text evidence="7">Subunit of the heterotrimeric GatCAB amidotransferase (AdT) complex, composed of A, B and C subunits.</text>
</comment>
<name>A0A830HPR1_9CHLO</name>
<gene>
    <name evidence="7" type="primary">GATA</name>
    <name evidence="9" type="ORF">PPROV_000790100</name>
</gene>
<comment type="catalytic activity">
    <reaction evidence="6 7">
        <text>L-glutamyl-tRNA(Gln) + L-glutamine + ATP + H2O = L-glutaminyl-tRNA(Gln) + L-glutamate + ADP + phosphate + H(+)</text>
        <dbReference type="Rhea" id="RHEA:17521"/>
        <dbReference type="Rhea" id="RHEA-COMP:9681"/>
        <dbReference type="Rhea" id="RHEA-COMP:9684"/>
        <dbReference type="ChEBI" id="CHEBI:15377"/>
        <dbReference type="ChEBI" id="CHEBI:15378"/>
        <dbReference type="ChEBI" id="CHEBI:29985"/>
        <dbReference type="ChEBI" id="CHEBI:30616"/>
        <dbReference type="ChEBI" id="CHEBI:43474"/>
        <dbReference type="ChEBI" id="CHEBI:58359"/>
        <dbReference type="ChEBI" id="CHEBI:78520"/>
        <dbReference type="ChEBI" id="CHEBI:78521"/>
        <dbReference type="ChEBI" id="CHEBI:456216"/>
        <dbReference type="EC" id="6.3.5.7"/>
    </reaction>
</comment>
<dbReference type="InterPro" id="IPR036928">
    <property type="entry name" value="AS_sf"/>
</dbReference>
<feature type="domain" description="Amidase" evidence="8">
    <location>
        <begin position="56"/>
        <end position="504"/>
    </location>
</feature>
<keyword evidence="4 7" id="KW-0067">ATP-binding</keyword>
<dbReference type="AlphaFoldDB" id="A0A830HPR1"/>
<dbReference type="GO" id="GO:0005739">
    <property type="term" value="C:mitochondrion"/>
    <property type="evidence" value="ECO:0007669"/>
    <property type="project" value="UniProtKB-SubCell"/>
</dbReference>
<accession>A0A830HPR1</accession>